<dbReference type="EMBL" id="LT598456">
    <property type="protein sequence ID" value="SCU81081.1"/>
    <property type="molecule type" value="Genomic_DNA"/>
</dbReference>
<dbReference type="Gene3D" id="3.40.50.300">
    <property type="entry name" value="P-loop containing nucleotide triphosphate hydrolases"/>
    <property type="match status" value="2"/>
</dbReference>
<evidence type="ECO:0000313" key="12">
    <source>
        <dbReference type="EMBL" id="SCU81081.1"/>
    </source>
</evidence>
<proteinExistence type="inferred from homology"/>
<dbReference type="GO" id="GO:0043139">
    <property type="term" value="F:5'-3' DNA helicase activity"/>
    <property type="evidence" value="ECO:0007669"/>
    <property type="project" value="EnsemblFungi"/>
</dbReference>
<reference evidence="13" key="1">
    <citation type="submission" date="2016-03" db="EMBL/GenBank/DDBJ databases">
        <authorList>
            <person name="Devillers H."/>
        </authorList>
    </citation>
    <scope>NUCLEOTIDE SEQUENCE [LARGE SCALE GENOMIC DNA]</scope>
</reference>
<dbReference type="InterPro" id="IPR047187">
    <property type="entry name" value="SF1_C_Upf1"/>
</dbReference>
<keyword evidence="10" id="KW-0539">Nucleus</keyword>
<dbReference type="EC" id="3.6.4.12" evidence="4"/>
<evidence type="ECO:0000256" key="3">
    <source>
        <dbReference type="ARBA" id="ARBA00007913"/>
    </source>
</evidence>
<dbReference type="SMART" id="SM00382">
    <property type="entry name" value="AAA"/>
    <property type="match status" value="1"/>
</dbReference>
<dbReference type="InterPro" id="IPR003593">
    <property type="entry name" value="AAA+_ATPase"/>
</dbReference>
<dbReference type="SUPFAM" id="SSF52540">
    <property type="entry name" value="P-loop containing nucleoside triphosphate hydrolases"/>
    <property type="match status" value="1"/>
</dbReference>
<dbReference type="GO" id="GO:0016787">
    <property type="term" value="F:hydrolase activity"/>
    <property type="evidence" value="ECO:0007669"/>
    <property type="project" value="UniProtKB-KW"/>
</dbReference>
<keyword evidence="7" id="KW-0378">Hydrolase</keyword>
<keyword evidence="5" id="KW-0963">Cytoplasm</keyword>
<evidence type="ECO:0000256" key="7">
    <source>
        <dbReference type="ARBA" id="ARBA00022801"/>
    </source>
</evidence>
<evidence type="ECO:0000256" key="2">
    <source>
        <dbReference type="ARBA" id="ARBA00004496"/>
    </source>
</evidence>
<evidence type="ECO:0000256" key="1">
    <source>
        <dbReference type="ARBA" id="ARBA00004123"/>
    </source>
</evidence>
<evidence type="ECO:0000259" key="11">
    <source>
        <dbReference type="SMART" id="SM00382"/>
    </source>
</evidence>
<dbReference type="GO" id="GO:0005524">
    <property type="term" value="F:ATP binding"/>
    <property type="evidence" value="ECO:0007669"/>
    <property type="project" value="UniProtKB-KW"/>
</dbReference>
<dbReference type="Proteomes" id="UP000190274">
    <property type="component" value="Chromosome B"/>
</dbReference>
<dbReference type="Pfam" id="PF13087">
    <property type="entry name" value="AAA_12"/>
    <property type="match status" value="1"/>
</dbReference>
<evidence type="ECO:0000256" key="8">
    <source>
        <dbReference type="ARBA" id="ARBA00022806"/>
    </source>
</evidence>
<sequence>MSKLLGEVFLESIAHEQTQDTELTAQLLKSLSLSQLVSKGLAVNHLAIQNVRTGLAGRMYVELGPDLAYSEEVIRGEVKNGDLVLIKSPSGIQKDGASCEGVVTKSTEKLITIAVDETRESDAMNLYNVSRIHLLKMTNTITYKRMQSTMRKLCELEGTPSNDIVRYLTESSDYTPQFQKLNTVFFNHELNASQKKAIDFSLQNKLSIIHGPPGTGKTHTLVELIRQLHKQGQRVLVCGPSNISVDTILERLAKVLPGQELLRIGHPARLLERNLSHSLEVLSKSGDAGAIVKDIIQDIDRTLAKIKKFKSYKDRREGWKEVKELRKELKLRERKVVTDLILSAKVIVSTLHGSSARELVNCYSQTEHLFDTLIIDEVSQSLEPQCWIPLMSHQKSNIKKLVLAGDDKQLPPTIKTENNIKIKETLSRTLFDRLVKNYGDSFRNLLDTQYRMNIDIMTFSSQKMYGGQLKAAESVANSTLADLPTADSTDETEVPLIWYDTQAGDFPEKDDNNDSTALVSSKLNENEAYLVLYHISNLASSNVPQEAIGVISPYNAQVSFLKKLIHNVYPLVEISTVDGFQGREKEVIVLSLVRSNDKFEVGFLADERRLNVAMTRPKKQLCVVGNMETLRRSKVKYLEDWVTWSEENSEVRYPELGDIL</sequence>
<dbReference type="AlphaFoldDB" id="A0A1G4IVJ8"/>
<evidence type="ECO:0000313" key="13">
    <source>
        <dbReference type="Proteomes" id="UP000190274"/>
    </source>
</evidence>
<dbReference type="GO" id="GO:0005737">
    <property type="term" value="C:cytoplasm"/>
    <property type="evidence" value="ECO:0007669"/>
    <property type="project" value="UniProtKB-SubCell"/>
</dbReference>
<evidence type="ECO:0000256" key="5">
    <source>
        <dbReference type="ARBA" id="ARBA00022490"/>
    </source>
</evidence>
<dbReference type="InterPro" id="IPR041677">
    <property type="entry name" value="DNA2/NAM7_AAA_11"/>
</dbReference>
<dbReference type="InterPro" id="IPR050534">
    <property type="entry name" value="Coronavir_polyprotein_1ab"/>
</dbReference>
<keyword evidence="6" id="KW-0547">Nucleotide-binding</keyword>
<dbReference type="GO" id="GO:0006301">
    <property type="term" value="P:DNA damage tolerance"/>
    <property type="evidence" value="ECO:0007669"/>
    <property type="project" value="EnsemblFungi"/>
</dbReference>
<dbReference type="InterPro" id="IPR027417">
    <property type="entry name" value="P-loop_NTPase"/>
</dbReference>
<keyword evidence="13" id="KW-1185">Reference proteome</keyword>
<feature type="domain" description="AAA+ ATPase" evidence="11">
    <location>
        <begin position="203"/>
        <end position="440"/>
    </location>
</feature>
<evidence type="ECO:0000256" key="9">
    <source>
        <dbReference type="ARBA" id="ARBA00022840"/>
    </source>
</evidence>
<organism evidence="12 13">
    <name type="scientific">Lachancea dasiensis</name>
    <dbReference type="NCBI Taxonomy" id="1072105"/>
    <lineage>
        <taxon>Eukaryota</taxon>
        <taxon>Fungi</taxon>
        <taxon>Dikarya</taxon>
        <taxon>Ascomycota</taxon>
        <taxon>Saccharomycotina</taxon>
        <taxon>Saccharomycetes</taxon>
        <taxon>Saccharomycetales</taxon>
        <taxon>Saccharomycetaceae</taxon>
        <taxon>Lachancea</taxon>
    </lineage>
</organism>
<dbReference type="GO" id="GO:0003677">
    <property type="term" value="F:DNA binding"/>
    <property type="evidence" value="ECO:0007669"/>
    <property type="project" value="InterPro"/>
</dbReference>
<dbReference type="PANTHER" id="PTHR43788">
    <property type="entry name" value="DNA2/NAM7 HELICASE FAMILY MEMBER"/>
    <property type="match status" value="1"/>
</dbReference>
<gene>
    <name evidence="12" type="ORF">LADA_0B11100G</name>
</gene>
<name>A0A1G4IVJ8_9SACH</name>
<dbReference type="Pfam" id="PF21138">
    <property type="entry name" value="SMUBP-2_HCS1_1B"/>
    <property type="match status" value="1"/>
</dbReference>
<dbReference type="InterPro" id="IPR048761">
    <property type="entry name" value="SMUBP-2_HCS1_1B"/>
</dbReference>
<dbReference type="PANTHER" id="PTHR43788:SF8">
    <property type="entry name" value="DNA-BINDING PROTEIN SMUBP-2"/>
    <property type="match status" value="1"/>
</dbReference>
<dbReference type="FunFam" id="3.40.50.300:FF:000326">
    <property type="entry name" value="P-loop containing nucleoside triphosphate hydrolase"/>
    <property type="match status" value="1"/>
</dbReference>
<accession>A0A1G4IVJ8</accession>
<dbReference type="CDD" id="cd18808">
    <property type="entry name" value="SF1_C_Upf1"/>
    <property type="match status" value="1"/>
</dbReference>
<dbReference type="GO" id="GO:0033203">
    <property type="term" value="C:DNA helicase A complex"/>
    <property type="evidence" value="ECO:0007669"/>
    <property type="project" value="EnsemblFungi"/>
</dbReference>
<dbReference type="Gene3D" id="2.40.30.270">
    <property type="match status" value="1"/>
</dbReference>
<evidence type="ECO:0000256" key="10">
    <source>
        <dbReference type="ARBA" id="ARBA00023242"/>
    </source>
</evidence>
<protein>
    <recommendedName>
        <fullName evidence="4">DNA helicase</fullName>
        <ecNumber evidence="4">3.6.4.12</ecNumber>
    </recommendedName>
</protein>
<evidence type="ECO:0000256" key="6">
    <source>
        <dbReference type="ARBA" id="ARBA00022741"/>
    </source>
</evidence>
<dbReference type="NCBIfam" id="TIGR00376">
    <property type="entry name" value="IGHMBP2 family helicase"/>
    <property type="match status" value="1"/>
</dbReference>
<keyword evidence="9" id="KW-0067">ATP-binding</keyword>
<dbReference type="Pfam" id="PF13086">
    <property type="entry name" value="AAA_11"/>
    <property type="match status" value="1"/>
</dbReference>
<comment type="subcellular location">
    <subcellularLocation>
        <location evidence="2">Cytoplasm</location>
    </subcellularLocation>
    <subcellularLocation>
        <location evidence="1">Nucleus</location>
    </subcellularLocation>
</comment>
<dbReference type="GO" id="GO:0043601">
    <property type="term" value="C:nuclear replisome"/>
    <property type="evidence" value="ECO:0007669"/>
    <property type="project" value="EnsemblFungi"/>
</dbReference>
<dbReference type="CDD" id="cd18044">
    <property type="entry name" value="DEXXQc_SMUBP2"/>
    <property type="match status" value="1"/>
</dbReference>
<dbReference type="InterPro" id="IPR041679">
    <property type="entry name" value="DNA2/NAM7-like_C"/>
</dbReference>
<keyword evidence="8" id="KW-0347">Helicase</keyword>
<comment type="similarity">
    <text evidence="3">Belongs to the DNA2/NAM7 helicase family.</text>
</comment>
<dbReference type="OrthoDB" id="6513042at2759"/>
<evidence type="ECO:0000256" key="4">
    <source>
        <dbReference type="ARBA" id="ARBA00012551"/>
    </source>
</evidence>
<dbReference type="InterPro" id="IPR004483">
    <property type="entry name" value="SMUBP-2/Hcs1-like"/>
</dbReference>
<dbReference type="GO" id="GO:0003723">
    <property type="term" value="F:RNA binding"/>
    <property type="evidence" value="ECO:0007669"/>
    <property type="project" value="InterPro"/>
</dbReference>